<sequence>MELRRENEIVKCDTGFSIDILLISYYALLIRKDYKDYIEFSIFLLLHIIGVLLSIFIFPNVPYFYKGTIHIILFNIILAIFYNKLHIAILLKKGWTIY</sequence>
<proteinExistence type="predicted"/>
<evidence type="ECO:0000313" key="2">
    <source>
        <dbReference type="EMBL" id="BCZ48885.1"/>
    </source>
</evidence>
<name>A0ABM7TCQ2_9CLOT</name>
<organism evidence="2 3">
    <name type="scientific">Clostridium gelidum</name>
    <dbReference type="NCBI Taxonomy" id="704125"/>
    <lineage>
        <taxon>Bacteria</taxon>
        <taxon>Bacillati</taxon>
        <taxon>Bacillota</taxon>
        <taxon>Clostridia</taxon>
        <taxon>Eubacteriales</taxon>
        <taxon>Clostridiaceae</taxon>
        <taxon>Clostridium</taxon>
    </lineage>
</organism>
<dbReference type="RefSeq" id="WP_224035118.1">
    <property type="nucleotide sequence ID" value="NZ_AP024849.1"/>
</dbReference>
<dbReference type="Proteomes" id="UP000824633">
    <property type="component" value="Chromosome"/>
</dbReference>
<gene>
    <name evidence="2" type="ORF">psyc5s11_49520</name>
</gene>
<evidence type="ECO:0000313" key="3">
    <source>
        <dbReference type="Proteomes" id="UP000824633"/>
    </source>
</evidence>
<accession>A0ABM7TCQ2</accession>
<evidence type="ECO:0000256" key="1">
    <source>
        <dbReference type="SAM" id="Phobius"/>
    </source>
</evidence>
<dbReference type="EMBL" id="AP024849">
    <property type="protein sequence ID" value="BCZ48885.1"/>
    <property type="molecule type" value="Genomic_DNA"/>
</dbReference>
<reference evidence="3" key="1">
    <citation type="submission" date="2021-07" db="EMBL/GenBank/DDBJ databases">
        <title>Complete genome sequencing of a Clostridium isolate.</title>
        <authorList>
            <person name="Ueki A."/>
            <person name="Tonouchi A."/>
        </authorList>
    </citation>
    <scope>NUCLEOTIDE SEQUENCE [LARGE SCALE GENOMIC DNA]</scope>
    <source>
        <strain evidence="3">C5S11</strain>
    </source>
</reference>
<feature type="transmembrane region" description="Helical" evidence="1">
    <location>
        <begin position="63"/>
        <end position="83"/>
    </location>
</feature>
<keyword evidence="1" id="KW-1133">Transmembrane helix</keyword>
<feature type="transmembrane region" description="Helical" evidence="1">
    <location>
        <begin position="37"/>
        <end position="57"/>
    </location>
</feature>
<protein>
    <submittedName>
        <fullName evidence="2">Uncharacterized protein</fullName>
    </submittedName>
</protein>
<keyword evidence="1" id="KW-0472">Membrane</keyword>
<keyword evidence="1" id="KW-0812">Transmembrane</keyword>
<keyword evidence="3" id="KW-1185">Reference proteome</keyword>